<dbReference type="AlphaFoldDB" id="R7Q8Z6"/>
<dbReference type="GeneID" id="17322042"/>
<dbReference type="EMBL" id="HG001695">
    <property type="protein sequence ID" value="CDF34509.1"/>
    <property type="molecule type" value="Genomic_DNA"/>
</dbReference>
<name>R7Q8Z6_CHOCR</name>
<dbReference type="KEGG" id="ccp:CHC_T00002876001"/>
<evidence type="ECO:0000313" key="2">
    <source>
        <dbReference type="Proteomes" id="UP000012073"/>
    </source>
</evidence>
<proteinExistence type="predicted"/>
<reference evidence="2" key="1">
    <citation type="journal article" date="2013" name="Proc. Natl. Acad. Sci. U.S.A.">
        <title>Genome structure and metabolic features in the red seaweed Chondrus crispus shed light on evolution of the Archaeplastida.</title>
        <authorList>
            <person name="Collen J."/>
            <person name="Porcel B."/>
            <person name="Carre W."/>
            <person name="Ball S.G."/>
            <person name="Chaparro C."/>
            <person name="Tonon T."/>
            <person name="Barbeyron T."/>
            <person name="Michel G."/>
            <person name="Noel B."/>
            <person name="Valentin K."/>
            <person name="Elias M."/>
            <person name="Artiguenave F."/>
            <person name="Arun A."/>
            <person name="Aury J.M."/>
            <person name="Barbosa-Neto J.F."/>
            <person name="Bothwell J.H."/>
            <person name="Bouget F.Y."/>
            <person name="Brillet L."/>
            <person name="Cabello-Hurtado F."/>
            <person name="Capella-Gutierrez S."/>
            <person name="Charrier B."/>
            <person name="Cladiere L."/>
            <person name="Cock J.M."/>
            <person name="Coelho S.M."/>
            <person name="Colleoni C."/>
            <person name="Czjzek M."/>
            <person name="Da Silva C."/>
            <person name="Delage L."/>
            <person name="Denoeud F."/>
            <person name="Deschamps P."/>
            <person name="Dittami S.M."/>
            <person name="Gabaldon T."/>
            <person name="Gachon C.M."/>
            <person name="Groisillier A."/>
            <person name="Herve C."/>
            <person name="Jabbari K."/>
            <person name="Katinka M."/>
            <person name="Kloareg B."/>
            <person name="Kowalczyk N."/>
            <person name="Labadie K."/>
            <person name="Leblanc C."/>
            <person name="Lopez P.J."/>
            <person name="McLachlan D.H."/>
            <person name="Meslet-Cladiere L."/>
            <person name="Moustafa A."/>
            <person name="Nehr Z."/>
            <person name="Nyvall Collen P."/>
            <person name="Panaud O."/>
            <person name="Partensky F."/>
            <person name="Poulain J."/>
            <person name="Rensing S.A."/>
            <person name="Rousvoal S."/>
            <person name="Samson G."/>
            <person name="Symeonidi A."/>
            <person name="Weissenbach J."/>
            <person name="Zambounis A."/>
            <person name="Wincker P."/>
            <person name="Boyen C."/>
        </authorList>
    </citation>
    <scope>NUCLEOTIDE SEQUENCE [LARGE SCALE GENOMIC DNA]</scope>
    <source>
        <strain evidence="2">cv. Stackhouse</strain>
    </source>
</reference>
<dbReference type="Proteomes" id="UP000012073">
    <property type="component" value="Unassembled WGS sequence"/>
</dbReference>
<evidence type="ECO:0000313" key="1">
    <source>
        <dbReference type="EMBL" id="CDF34509.1"/>
    </source>
</evidence>
<accession>R7Q8Z6</accession>
<protein>
    <submittedName>
        <fullName evidence="1">Uncharacterized protein</fullName>
    </submittedName>
</protein>
<keyword evidence="2" id="KW-1185">Reference proteome</keyword>
<gene>
    <name evidence="1" type="ORF">CHC_T00002876001</name>
</gene>
<sequence length="63" mass="7033">MHSTVLNVQFWKRIGTVARKSSTLALRKSTLSTRRKSISGNEPFMGDTPHPSNLFGAFMILIV</sequence>
<organism evidence="1 2">
    <name type="scientific">Chondrus crispus</name>
    <name type="common">Carrageen Irish moss</name>
    <name type="synonym">Polymorpha crispa</name>
    <dbReference type="NCBI Taxonomy" id="2769"/>
    <lineage>
        <taxon>Eukaryota</taxon>
        <taxon>Rhodophyta</taxon>
        <taxon>Florideophyceae</taxon>
        <taxon>Rhodymeniophycidae</taxon>
        <taxon>Gigartinales</taxon>
        <taxon>Gigartinaceae</taxon>
        <taxon>Chondrus</taxon>
    </lineage>
</organism>
<dbReference type="RefSeq" id="XP_005714328.1">
    <property type="nucleotide sequence ID" value="XM_005714271.1"/>
</dbReference>
<dbReference type="Gramene" id="CDF34509">
    <property type="protein sequence ID" value="CDF34509"/>
    <property type="gene ID" value="CHC_T00002876001"/>
</dbReference>